<gene>
    <name evidence="2" type="ORF">O3P69_020584</name>
</gene>
<feature type="domain" description="NACHT" evidence="1">
    <location>
        <begin position="83"/>
        <end position="200"/>
    </location>
</feature>
<dbReference type="Pfam" id="PF05729">
    <property type="entry name" value="NACHT"/>
    <property type="match status" value="1"/>
</dbReference>
<evidence type="ECO:0000313" key="3">
    <source>
        <dbReference type="Proteomes" id="UP001487740"/>
    </source>
</evidence>
<dbReference type="InterPro" id="IPR007111">
    <property type="entry name" value="NACHT_NTPase"/>
</dbReference>
<name>A0AAW0TPX6_SCYPA</name>
<evidence type="ECO:0000313" key="2">
    <source>
        <dbReference type="EMBL" id="KAK8388687.1"/>
    </source>
</evidence>
<accession>A0AAW0TPX6</accession>
<evidence type="ECO:0000259" key="1">
    <source>
        <dbReference type="Pfam" id="PF05729"/>
    </source>
</evidence>
<dbReference type="AlphaFoldDB" id="A0AAW0TPX6"/>
<protein>
    <recommendedName>
        <fullName evidence="1">NACHT domain-containing protein</fullName>
    </recommendedName>
</protein>
<proteinExistence type="predicted"/>
<dbReference type="Proteomes" id="UP001487740">
    <property type="component" value="Unassembled WGS sequence"/>
</dbReference>
<dbReference type="SUPFAM" id="SSF52540">
    <property type="entry name" value="P-loop containing nucleoside triphosphate hydrolases"/>
    <property type="match status" value="1"/>
</dbReference>
<comment type="caution">
    <text evidence="2">The sequence shown here is derived from an EMBL/GenBank/DDBJ whole genome shotgun (WGS) entry which is preliminary data.</text>
</comment>
<organism evidence="2 3">
    <name type="scientific">Scylla paramamosain</name>
    <name type="common">Mud crab</name>
    <dbReference type="NCBI Taxonomy" id="85552"/>
    <lineage>
        <taxon>Eukaryota</taxon>
        <taxon>Metazoa</taxon>
        <taxon>Ecdysozoa</taxon>
        <taxon>Arthropoda</taxon>
        <taxon>Crustacea</taxon>
        <taxon>Multicrustacea</taxon>
        <taxon>Malacostraca</taxon>
        <taxon>Eumalacostraca</taxon>
        <taxon>Eucarida</taxon>
        <taxon>Decapoda</taxon>
        <taxon>Pleocyemata</taxon>
        <taxon>Brachyura</taxon>
        <taxon>Eubrachyura</taxon>
        <taxon>Portunoidea</taxon>
        <taxon>Portunidae</taxon>
        <taxon>Portuninae</taxon>
        <taxon>Scylla</taxon>
    </lineage>
</organism>
<dbReference type="EMBL" id="JARAKH010000028">
    <property type="protein sequence ID" value="KAK8388687.1"/>
    <property type="molecule type" value="Genomic_DNA"/>
</dbReference>
<reference evidence="2 3" key="1">
    <citation type="submission" date="2023-03" db="EMBL/GenBank/DDBJ databases">
        <title>High-quality genome of Scylla paramamosain provides insights in environmental adaptation.</title>
        <authorList>
            <person name="Zhang L."/>
        </authorList>
    </citation>
    <scope>NUCLEOTIDE SEQUENCE [LARGE SCALE GENOMIC DNA]</scope>
    <source>
        <strain evidence="2">LZ_2023a</strain>
        <tissue evidence="2">Muscle</tissue>
    </source>
</reference>
<dbReference type="InterPro" id="IPR027417">
    <property type="entry name" value="P-loop_NTPase"/>
</dbReference>
<sequence length="457" mass="53252">MAETSLNEDVRASINNELQDHYQRLVDAYRPDLKADIPPREPVFHPLHPCHLAEEREKDRRQINAADILTTQLNETDDHLPQRVLLLGRPESGKTALLAQILHYWLHDKGKMMGMKKFDFLLAFQCLVLGSHSDGKTAIDLEKHMLDHLPKSVEKHGEEVVQQTMRKAKVLIIIDSLDCLAERALEVVTSLSSWTDSSVLFFCRYKFMKENHFDLFQSDEIKDYLVLKLWGGLSFNPFETLENSIENISETGGVFSDKLLKDYCKKLCNCRNINFEKFWNYYTEILKYLSLDMRKPFNIHIAMEAFCHHIELDVKTQSEFYGKWFDICLKTYRVTLDGSDYDKTEMIMAGTPLLTRLAYKAFNSSKEYLSKEDIQENHEMVPFFTHFLMPHYNPQGNVEKFTFRINDHRLFLAAKQAVTEIELGIKNVKDVLNDEAFQETSIAIAHGLRHSQREQML</sequence>
<dbReference type="Gene3D" id="3.40.50.300">
    <property type="entry name" value="P-loop containing nucleotide triphosphate hydrolases"/>
    <property type="match status" value="1"/>
</dbReference>
<keyword evidence="3" id="KW-1185">Reference proteome</keyword>